<gene>
    <name evidence="9" type="ORF">AOG54_03990</name>
</gene>
<dbReference type="PROSITE" id="PS00093">
    <property type="entry name" value="N4_MTASE"/>
    <property type="match status" value="1"/>
</dbReference>
<evidence type="ECO:0000313" key="10">
    <source>
        <dbReference type="Proteomes" id="UP000050320"/>
    </source>
</evidence>
<accession>A0A0Q0RQR7</accession>
<dbReference type="GO" id="GO:0015667">
    <property type="term" value="F:site-specific DNA-methyltransferase (cytosine-N4-specific) activity"/>
    <property type="evidence" value="ECO:0007669"/>
    <property type="project" value="UniProtKB-EC"/>
</dbReference>
<dbReference type="EMBL" id="LKBG01000225">
    <property type="protein sequence ID" value="KQB34680.1"/>
    <property type="molecule type" value="Genomic_DNA"/>
</dbReference>
<protein>
    <recommendedName>
        <fullName evidence="2">site-specific DNA-methyltransferase (cytosine-N(4)-specific)</fullName>
        <ecNumber evidence="2">2.1.1.113</ecNumber>
    </recommendedName>
</protein>
<dbReference type="EC" id="2.1.1.113" evidence="2"/>
<evidence type="ECO:0000256" key="5">
    <source>
        <dbReference type="ARBA" id="ARBA00022691"/>
    </source>
</evidence>
<dbReference type="Gene3D" id="3.40.50.150">
    <property type="entry name" value="Vaccinia Virus protein VP39"/>
    <property type="match status" value="2"/>
</dbReference>
<dbReference type="GO" id="GO:0032259">
    <property type="term" value="P:methylation"/>
    <property type="evidence" value="ECO:0007669"/>
    <property type="project" value="UniProtKB-KW"/>
</dbReference>
<sequence length="411" mass="47237">MITKVDDWTFNNANTRGYTHIYHDYPARMIPQVANKLLSIYGKEAKTLFDPYCGTGTSLVEGMLMGIDGIGTDLNPLARLIAQSKSDYNINIKKLLECIEEFNEKVNNLKPEIPEIKNIDFWFNNNVIIKLGKIKAFINLIEDDHINLFFKIAFSETVRESSNTRRNEFKLFRYSKEKLSKWNPDPFIIINEKLHRNVKGLAEFIRKIKKLDKMPEIKIYGYNSVNEIPNNNIKEDYADIVVTSPPYGDSHTTVAYGQYSRLSSQWLSLINENIDKKLMGGIKLKSIPDFPSKTLNEAINIIASKNNKRALEVASFYNDLQMSIKNVSKIIKLNGYSCYVVANRTVSSVILPTSEAIKDFFEYYGFDHINTYIREIPNKRMPIKNSPTNVAGETMNTMLNEHIVVMKKIKN</sequence>
<evidence type="ECO:0000256" key="2">
    <source>
        <dbReference type="ARBA" id="ARBA00012185"/>
    </source>
</evidence>
<evidence type="ECO:0000256" key="6">
    <source>
        <dbReference type="ARBA" id="ARBA00022747"/>
    </source>
</evidence>
<keyword evidence="5" id="KW-0949">S-adenosyl-L-methionine</keyword>
<feature type="domain" description="Ribosomal RNA large subunit methyltransferase K/L-like methyltransferase" evidence="8">
    <location>
        <begin position="24"/>
        <end position="70"/>
    </location>
</feature>
<dbReference type="GO" id="GO:0003677">
    <property type="term" value="F:DNA binding"/>
    <property type="evidence" value="ECO:0007669"/>
    <property type="project" value="InterPro"/>
</dbReference>
<dbReference type="InterPro" id="IPR000241">
    <property type="entry name" value="RlmKL-like_Mtase"/>
</dbReference>
<comment type="similarity">
    <text evidence="1">Belongs to the N(4)/N(6)-methyltransferase family. N(4) subfamily.</text>
</comment>
<evidence type="ECO:0000256" key="3">
    <source>
        <dbReference type="ARBA" id="ARBA00022603"/>
    </source>
</evidence>
<evidence type="ECO:0000256" key="7">
    <source>
        <dbReference type="ARBA" id="ARBA00049120"/>
    </source>
</evidence>
<keyword evidence="4" id="KW-0808">Transferase</keyword>
<proteinExistence type="inferred from homology"/>
<keyword evidence="10" id="KW-1185">Reference proteome</keyword>
<dbReference type="GO" id="GO:0009307">
    <property type="term" value="P:DNA restriction-modification system"/>
    <property type="evidence" value="ECO:0007669"/>
    <property type="project" value="UniProtKB-KW"/>
</dbReference>
<keyword evidence="6" id="KW-0680">Restriction system</keyword>
<dbReference type="InterPro" id="IPR017985">
    <property type="entry name" value="MeTrfase_CN4_CS"/>
</dbReference>
<name>A0A0Q0RQR7_9ARCH</name>
<evidence type="ECO:0000313" key="9">
    <source>
        <dbReference type="EMBL" id="KQB34680.1"/>
    </source>
</evidence>
<organism evidence="9 10">
    <name type="scientific">Acidiplasma aeolicum</name>
    <dbReference type="NCBI Taxonomy" id="507754"/>
    <lineage>
        <taxon>Archaea</taxon>
        <taxon>Methanobacteriati</taxon>
        <taxon>Thermoplasmatota</taxon>
        <taxon>Thermoplasmata</taxon>
        <taxon>Thermoplasmatales</taxon>
        <taxon>Ferroplasmaceae</taxon>
        <taxon>Acidiplasma</taxon>
    </lineage>
</organism>
<keyword evidence="3" id="KW-0489">Methyltransferase</keyword>
<comment type="caution">
    <text evidence="9">The sequence shown here is derived from an EMBL/GenBank/DDBJ whole genome shotgun (WGS) entry which is preliminary data.</text>
</comment>
<dbReference type="Proteomes" id="UP000050320">
    <property type="component" value="Unassembled WGS sequence"/>
</dbReference>
<dbReference type="InterPro" id="IPR029063">
    <property type="entry name" value="SAM-dependent_MTases_sf"/>
</dbReference>
<comment type="catalytic activity">
    <reaction evidence="7">
        <text>a 2'-deoxycytidine in DNA + S-adenosyl-L-methionine = an N(4)-methyl-2'-deoxycytidine in DNA + S-adenosyl-L-homocysteine + H(+)</text>
        <dbReference type="Rhea" id="RHEA:16857"/>
        <dbReference type="Rhea" id="RHEA-COMP:11369"/>
        <dbReference type="Rhea" id="RHEA-COMP:13674"/>
        <dbReference type="ChEBI" id="CHEBI:15378"/>
        <dbReference type="ChEBI" id="CHEBI:57856"/>
        <dbReference type="ChEBI" id="CHEBI:59789"/>
        <dbReference type="ChEBI" id="CHEBI:85452"/>
        <dbReference type="ChEBI" id="CHEBI:137933"/>
        <dbReference type="EC" id="2.1.1.113"/>
    </reaction>
</comment>
<dbReference type="AlphaFoldDB" id="A0A0Q0RQR7"/>
<dbReference type="Pfam" id="PF01170">
    <property type="entry name" value="UPF0020"/>
    <property type="match status" value="1"/>
</dbReference>
<evidence type="ECO:0000256" key="1">
    <source>
        <dbReference type="ARBA" id="ARBA00010203"/>
    </source>
</evidence>
<dbReference type="SUPFAM" id="SSF53335">
    <property type="entry name" value="S-adenosyl-L-methionine-dependent methyltransferases"/>
    <property type="match status" value="2"/>
</dbReference>
<evidence type="ECO:0000259" key="8">
    <source>
        <dbReference type="Pfam" id="PF01170"/>
    </source>
</evidence>
<reference evidence="9 10" key="1">
    <citation type="submission" date="2015-09" db="EMBL/GenBank/DDBJ databases">
        <title>Heavy metals and arsenic resistance mechanisms in polyextremophilic archaea of the family Ferroplasmaceae.</title>
        <authorList>
            <person name="Bulaev A.G."/>
            <person name="Kanygina A.V."/>
        </authorList>
    </citation>
    <scope>NUCLEOTIDE SEQUENCE [LARGE SCALE GENOMIC DNA]</scope>
    <source>
        <strain evidence="9 10">VT</strain>
    </source>
</reference>
<evidence type="ECO:0000256" key="4">
    <source>
        <dbReference type="ARBA" id="ARBA00022679"/>
    </source>
</evidence>